<organism evidence="2 3">
    <name type="scientific">Staphylococcus lutrae</name>
    <dbReference type="NCBI Taxonomy" id="155085"/>
    <lineage>
        <taxon>Bacteria</taxon>
        <taxon>Bacillati</taxon>
        <taxon>Bacillota</taxon>
        <taxon>Bacilli</taxon>
        <taxon>Bacillales</taxon>
        <taxon>Staphylococcaceae</taxon>
        <taxon>Staphylococcus</taxon>
    </lineage>
</organism>
<dbReference type="KEGG" id="slz:B5P37_07235"/>
<protein>
    <recommendedName>
        <fullName evidence="4">SdpI family protein</fullName>
    </recommendedName>
</protein>
<keyword evidence="3" id="KW-1185">Reference proteome</keyword>
<feature type="transmembrane region" description="Helical" evidence="1">
    <location>
        <begin position="57"/>
        <end position="75"/>
    </location>
</feature>
<evidence type="ECO:0000313" key="3">
    <source>
        <dbReference type="Proteomes" id="UP000242864"/>
    </source>
</evidence>
<dbReference type="Pfam" id="PF13630">
    <property type="entry name" value="SdpI"/>
    <property type="match status" value="1"/>
</dbReference>
<accession>A0AAC9RPH5</accession>
<keyword evidence="1" id="KW-0812">Transmembrane</keyword>
<dbReference type="AlphaFoldDB" id="A0AAC9RPH5"/>
<evidence type="ECO:0000313" key="2">
    <source>
        <dbReference type="EMBL" id="ARJ51111.1"/>
    </source>
</evidence>
<proteinExistence type="predicted"/>
<dbReference type="Proteomes" id="UP000242864">
    <property type="component" value="Chromosome"/>
</dbReference>
<dbReference type="RefSeq" id="WP_085237583.1">
    <property type="nucleotide sequence ID" value="NZ_CP020773.1"/>
</dbReference>
<reference evidence="2 3" key="1">
    <citation type="submission" date="2017-04" db="EMBL/GenBank/DDBJ databases">
        <authorList>
            <person name="Veseli I.A."/>
            <person name="Tang C."/>
            <person name="Pombert J.-F."/>
        </authorList>
    </citation>
    <scope>NUCLEOTIDE SEQUENCE [LARGE SCALE GENOMIC DNA]</scope>
    <source>
        <strain evidence="2 3">ATCC 700373</strain>
    </source>
</reference>
<keyword evidence="1" id="KW-0472">Membrane</keyword>
<evidence type="ECO:0008006" key="4">
    <source>
        <dbReference type="Google" id="ProtNLM"/>
    </source>
</evidence>
<feature type="transmembrane region" description="Helical" evidence="1">
    <location>
        <begin position="81"/>
        <end position="103"/>
    </location>
</feature>
<gene>
    <name evidence="2" type="ORF">B5P37_07235</name>
</gene>
<dbReference type="EMBL" id="CP020773">
    <property type="protein sequence ID" value="ARJ51111.1"/>
    <property type="molecule type" value="Genomic_DNA"/>
</dbReference>
<dbReference type="InterPro" id="IPR025962">
    <property type="entry name" value="SdpI/YhfL"/>
</dbReference>
<keyword evidence="1" id="KW-1133">Transmembrane helix</keyword>
<sequence>MLLMGLCVLSLATTYLVFFAQKNEVGDKPNFFIGYRTPTSMQSKKVWDFSQKEFKKIFIKTQFLLMFMGSIWIIYDVINFLNSSSIIIQALIYFLSVIVIITLTETKVKKFTKEQK</sequence>
<evidence type="ECO:0000256" key="1">
    <source>
        <dbReference type="SAM" id="Phobius"/>
    </source>
</evidence>
<name>A0AAC9RPH5_9STAP</name>